<evidence type="ECO:0000256" key="4">
    <source>
        <dbReference type="ARBA" id="ARBA00023027"/>
    </source>
</evidence>
<evidence type="ECO:0000313" key="8">
    <source>
        <dbReference type="Proteomes" id="UP001634007"/>
    </source>
</evidence>
<dbReference type="Gene3D" id="3.40.50.300">
    <property type="entry name" value="P-loop containing nucleotide triphosphate hydrolases"/>
    <property type="match status" value="1"/>
</dbReference>
<dbReference type="Pfam" id="PF23282">
    <property type="entry name" value="WHD_ROQ1"/>
    <property type="match status" value="1"/>
</dbReference>
<keyword evidence="1" id="KW-0433">Leucine-rich repeat</keyword>
<evidence type="ECO:0000256" key="5">
    <source>
        <dbReference type="SAM" id="Phobius"/>
    </source>
</evidence>
<dbReference type="EMBL" id="JBJKBG010000007">
    <property type="protein sequence ID" value="KAL3729609.1"/>
    <property type="molecule type" value="Genomic_DNA"/>
</dbReference>
<dbReference type="InterPro" id="IPR042197">
    <property type="entry name" value="Apaf_helical"/>
</dbReference>
<dbReference type="Pfam" id="PF00931">
    <property type="entry name" value="NB-ARC"/>
    <property type="match status" value="1"/>
</dbReference>
<dbReference type="InterPro" id="IPR055414">
    <property type="entry name" value="LRR_R13L4/SHOC2-like"/>
</dbReference>
<keyword evidence="5" id="KW-0472">Membrane</keyword>
<dbReference type="SUPFAM" id="SSF52540">
    <property type="entry name" value="P-loop containing nucleoside triphosphate hydrolases"/>
    <property type="match status" value="1"/>
</dbReference>
<proteinExistence type="predicted"/>
<dbReference type="PRINTS" id="PR00364">
    <property type="entry name" value="DISEASERSIST"/>
</dbReference>
<evidence type="ECO:0000256" key="3">
    <source>
        <dbReference type="ARBA" id="ARBA00022821"/>
    </source>
</evidence>
<evidence type="ECO:0000259" key="6">
    <source>
        <dbReference type="PROSITE" id="PS50104"/>
    </source>
</evidence>
<dbReference type="Gene3D" id="1.10.8.430">
    <property type="entry name" value="Helical domain of apoptotic protease-activating factors"/>
    <property type="match status" value="1"/>
</dbReference>
<dbReference type="PANTHER" id="PTHR11017:SF570">
    <property type="entry name" value="DISEASE RESISTANCE PROTEIN (TIR-NBS CLASS)-RELATED"/>
    <property type="match status" value="1"/>
</dbReference>
<dbReference type="Pfam" id="PF23598">
    <property type="entry name" value="LRR_14"/>
    <property type="match status" value="1"/>
</dbReference>
<dbReference type="GO" id="GO:0051707">
    <property type="term" value="P:response to other organism"/>
    <property type="evidence" value="ECO:0007669"/>
    <property type="project" value="UniProtKB-ARBA"/>
</dbReference>
<dbReference type="SMART" id="SM00255">
    <property type="entry name" value="TIR"/>
    <property type="match status" value="1"/>
</dbReference>
<keyword evidence="5" id="KW-0812">Transmembrane</keyword>
<protein>
    <recommendedName>
        <fullName evidence="6">TIR domain-containing protein</fullName>
    </recommendedName>
</protein>
<dbReference type="InterPro" id="IPR027417">
    <property type="entry name" value="P-loop_NTPase"/>
</dbReference>
<evidence type="ECO:0000313" key="7">
    <source>
        <dbReference type="EMBL" id="KAL3729609.1"/>
    </source>
</evidence>
<gene>
    <name evidence="7" type="ORF">ACJRO7_026698</name>
</gene>
<feature type="domain" description="TIR" evidence="6">
    <location>
        <begin position="82"/>
        <end position="252"/>
    </location>
</feature>
<dbReference type="PROSITE" id="PS50104">
    <property type="entry name" value="TIR"/>
    <property type="match status" value="1"/>
</dbReference>
<dbReference type="InterPro" id="IPR002182">
    <property type="entry name" value="NB-ARC"/>
</dbReference>
<dbReference type="SUPFAM" id="SSF52058">
    <property type="entry name" value="L domain-like"/>
    <property type="match status" value="2"/>
</dbReference>
<name>A0ABD3JTM7_EUCGL</name>
<dbReference type="InterPro" id="IPR001611">
    <property type="entry name" value="Leu-rich_rpt"/>
</dbReference>
<keyword evidence="5" id="KW-1133">Transmembrane helix</keyword>
<dbReference type="FunFam" id="3.40.50.10140:FF:000007">
    <property type="entry name" value="Disease resistance protein (TIR-NBS-LRR class)"/>
    <property type="match status" value="1"/>
</dbReference>
<accession>A0ABD3JTM7</accession>
<dbReference type="InterPro" id="IPR044974">
    <property type="entry name" value="Disease_R_plants"/>
</dbReference>
<keyword evidence="3" id="KW-0611">Plant defense</keyword>
<dbReference type="InterPro" id="IPR058192">
    <property type="entry name" value="WHD_ROQ1-like"/>
</dbReference>
<dbReference type="Gene3D" id="3.40.50.10140">
    <property type="entry name" value="Toll/interleukin-1 receptor homology (TIR) domain"/>
    <property type="match status" value="1"/>
</dbReference>
<comment type="caution">
    <text evidence="7">The sequence shown here is derived from an EMBL/GenBank/DDBJ whole genome shotgun (WGS) entry which is preliminary data.</text>
</comment>
<dbReference type="Pfam" id="PF01582">
    <property type="entry name" value="TIR"/>
    <property type="match status" value="1"/>
</dbReference>
<dbReference type="SUPFAM" id="SSF52200">
    <property type="entry name" value="Toll/Interleukin receptor TIR domain"/>
    <property type="match status" value="1"/>
</dbReference>
<evidence type="ECO:0000256" key="2">
    <source>
        <dbReference type="ARBA" id="ARBA00022737"/>
    </source>
</evidence>
<dbReference type="Gene3D" id="3.80.10.10">
    <property type="entry name" value="Ribonuclease Inhibitor"/>
    <property type="match status" value="3"/>
</dbReference>
<sequence length="1219" mass="138815">MDQGQCQTKANEGMHSLAWGRSFAVLVAIGTILLSMLAFYLLKKKKIAEKESTEGASSPSFISPIPTEIGNISPIPTEIGIDQYDVFLSFRGSDTRQEFTDHLYENLSDERAVRMGVFRDEDSLTIGENFGSQILDAITRSKISIPIISENYASSKWCLRELICMMDCKKSMAHIVLPIFYKVAPSDVRRLKGNFGRAFHSAKKHFDEKDVKEGQRALEAVSYLSGWESNKFANRYEGKLVKEVVKVVRSKLGNDFRCSVTKYLVGIDHHVNKIKNRVDMLAPDAQIIGIYGMGGIGKTTLAKVIYNKLFNDFKHRSYLLDIRERAHRDGIPSLQNELIKDILPNEREVSTVDRGISLFRSRFKGKKVLIFLDDIDHKKQLDALAGEQNWFMTGSIIIVTTRNKAVLDQSEFKVDCQYELDGMDEKDSLLLFKRHAFRVDHSPKNFEDISREIISTMGGLPLALEIVGSYLFRETEQDVWKDVLKQLKERPDGEVQRILKISYDALEDGHKQIFLDIACFVIGEDIKFAMYMWEDCGFYPSKGLKELKLRCLIKVRGDGYFSMHDQLRDFGRSIFCQGQPPERCLKLWVDQISFNARPLIQGCPSTYTSEQFKNLPSSRFLQLCWKALSGDFNKPFSELRWLRWFYIEPNMSSSVINLHLYNLVVLELSRNKLTEDWEGWNSIMAAKRLKVLNLSYSQDLRCTPDLSTFTELKVLILKECCKLEQIHPSIRKVKSLVSMDLRFCGSLKELPEEVGELQELKELNLDYAGITKIPMSIRSLRKLEKVSAWSCCSLVEIPISIGDVQNLQYLNIGKSAIEELPNTIGRLKNLQELNLTSCDLKGNIPREIGDLSSLETLLVTGTPISHLPKSIRNLSSLQRLDLEDCKELQSLPELPSGLTCLQVSSPIPRLPQLSCLIYLEELCLSGCNQLEYIPELPSRFLKLCIDSCPKLILPKLDGFMGELSIKHIHSIKIMDLSQLNRLKRLEIGYCENLVKIQGQGKLEFLETIYVYSCKSIERLILPKLQCLKRLSAHSCNKLVEIRGLDEAELLEALDISYCESIERLPDLPCPKELNINGCCNLRGVESLERFLYCRSIYIKGCQSLGKLPNLSKFEHLEKFILINSGVTEILGFEESRSLNQIEIVGCTAIETLPDLSGCKKLESLVVRDCKKLIQLRGLEMLNLRYLEISGCGSLEMQHHGIPCDPDPPDRDVYGRIILR</sequence>
<dbReference type="Gene3D" id="3.40.1170.20">
    <property type="entry name" value="tRNA intron endonuclease, N-terminal domain"/>
    <property type="match status" value="2"/>
</dbReference>
<keyword evidence="4" id="KW-0520">NAD</keyword>
<dbReference type="InterPro" id="IPR032675">
    <property type="entry name" value="LRR_dom_sf"/>
</dbReference>
<dbReference type="Proteomes" id="UP001634007">
    <property type="component" value="Unassembled WGS sequence"/>
</dbReference>
<reference evidence="7 8" key="1">
    <citation type="submission" date="2024-11" db="EMBL/GenBank/DDBJ databases">
        <title>Chromosome-level genome assembly of Eucalyptus globulus Labill. provides insights into its genome evolution.</title>
        <authorList>
            <person name="Li X."/>
        </authorList>
    </citation>
    <scope>NUCLEOTIDE SEQUENCE [LARGE SCALE GENOMIC DNA]</scope>
    <source>
        <strain evidence="7">CL2024</strain>
        <tissue evidence="7">Fresh tender leaves</tissue>
    </source>
</reference>
<keyword evidence="2" id="KW-0677">Repeat</keyword>
<organism evidence="7 8">
    <name type="scientific">Eucalyptus globulus</name>
    <name type="common">Tasmanian blue gum</name>
    <dbReference type="NCBI Taxonomy" id="34317"/>
    <lineage>
        <taxon>Eukaryota</taxon>
        <taxon>Viridiplantae</taxon>
        <taxon>Streptophyta</taxon>
        <taxon>Embryophyta</taxon>
        <taxon>Tracheophyta</taxon>
        <taxon>Spermatophyta</taxon>
        <taxon>Magnoliopsida</taxon>
        <taxon>eudicotyledons</taxon>
        <taxon>Gunneridae</taxon>
        <taxon>Pentapetalae</taxon>
        <taxon>rosids</taxon>
        <taxon>malvids</taxon>
        <taxon>Myrtales</taxon>
        <taxon>Myrtaceae</taxon>
        <taxon>Myrtoideae</taxon>
        <taxon>Eucalypteae</taxon>
        <taxon>Eucalyptus</taxon>
    </lineage>
</organism>
<feature type="transmembrane region" description="Helical" evidence="5">
    <location>
        <begin position="23"/>
        <end position="42"/>
    </location>
</feature>
<evidence type="ECO:0000256" key="1">
    <source>
        <dbReference type="ARBA" id="ARBA00022614"/>
    </source>
</evidence>
<dbReference type="InterPro" id="IPR035897">
    <property type="entry name" value="Toll_tir_struct_dom_sf"/>
</dbReference>
<keyword evidence="8" id="KW-1185">Reference proteome</keyword>
<dbReference type="InterPro" id="IPR000157">
    <property type="entry name" value="TIR_dom"/>
</dbReference>
<dbReference type="PANTHER" id="PTHR11017">
    <property type="entry name" value="LEUCINE-RICH REPEAT-CONTAINING PROTEIN"/>
    <property type="match status" value="1"/>
</dbReference>
<dbReference type="GO" id="GO:0006952">
    <property type="term" value="P:defense response"/>
    <property type="evidence" value="ECO:0007669"/>
    <property type="project" value="UniProtKB-KW"/>
</dbReference>
<dbReference type="AlphaFoldDB" id="A0ABD3JTM7"/>
<dbReference type="Pfam" id="PF00560">
    <property type="entry name" value="LRR_1"/>
    <property type="match status" value="1"/>
</dbReference>